<organism evidence="1 2">
    <name type="scientific">Dentiscutata erythropus</name>
    <dbReference type="NCBI Taxonomy" id="1348616"/>
    <lineage>
        <taxon>Eukaryota</taxon>
        <taxon>Fungi</taxon>
        <taxon>Fungi incertae sedis</taxon>
        <taxon>Mucoromycota</taxon>
        <taxon>Glomeromycotina</taxon>
        <taxon>Glomeromycetes</taxon>
        <taxon>Diversisporales</taxon>
        <taxon>Gigasporaceae</taxon>
        <taxon>Dentiscutata</taxon>
    </lineage>
</organism>
<gene>
    <name evidence="1" type="ORF">DERYTH_LOCUS7960</name>
</gene>
<comment type="caution">
    <text evidence="1">The sequence shown here is derived from an EMBL/GenBank/DDBJ whole genome shotgun (WGS) entry which is preliminary data.</text>
</comment>
<reference evidence="1" key="1">
    <citation type="submission" date="2021-06" db="EMBL/GenBank/DDBJ databases">
        <authorList>
            <person name="Kallberg Y."/>
            <person name="Tangrot J."/>
            <person name="Rosling A."/>
        </authorList>
    </citation>
    <scope>NUCLEOTIDE SEQUENCE</scope>
    <source>
        <strain evidence="1">MA453B</strain>
    </source>
</reference>
<name>A0A9N9CNH1_9GLOM</name>
<dbReference type="EMBL" id="CAJVPY010004007">
    <property type="protein sequence ID" value="CAG8607469.1"/>
    <property type="molecule type" value="Genomic_DNA"/>
</dbReference>
<keyword evidence="2" id="KW-1185">Reference proteome</keyword>
<dbReference type="AlphaFoldDB" id="A0A9N9CNH1"/>
<feature type="non-terminal residue" evidence="1">
    <location>
        <position position="1"/>
    </location>
</feature>
<evidence type="ECO:0000313" key="1">
    <source>
        <dbReference type="EMBL" id="CAG8607469.1"/>
    </source>
</evidence>
<dbReference type="Proteomes" id="UP000789405">
    <property type="component" value="Unassembled WGS sequence"/>
</dbReference>
<evidence type="ECO:0000313" key="2">
    <source>
        <dbReference type="Proteomes" id="UP000789405"/>
    </source>
</evidence>
<protein>
    <submittedName>
        <fullName evidence="1">22992_t:CDS:1</fullName>
    </submittedName>
</protein>
<sequence length="46" mass="5127">KSKEDFKAKIGVEKDIMTTSSDGEIDDKIRVVSRINIDETGQTNVD</sequence>
<proteinExistence type="predicted"/>
<accession>A0A9N9CNH1</accession>